<proteinExistence type="predicted"/>
<protein>
    <recommendedName>
        <fullName evidence="3">CCHC-type domain-containing protein</fullName>
    </recommendedName>
</protein>
<dbReference type="Proteomes" id="UP000265515">
    <property type="component" value="Unassembled WGS sequence"/>
</dbReference>
<dbReference type="AlphaFoldDB" id="A0A388LHC2"/>
<gene>
    <name evidence="4" type="ORF">CBR_g32716</name>
</gene>
<evidence type="ECO:0000256" key="1">
    <source>
        <dbReference type="PROSITE-ProRule" id="PRU00047"/>
    </source>
</evidence>
<reference evidence="4 5" key="1">
    <citation type="journal article" date="2018" name="Cell">
        <title>The Chara Genome: Secondary Complexity and Implications for Plant Terrestrialization.</title>
        <authorList>
            <person name="Nishiyama T."/>
            <person name="Sakayama H."/>
            <person name="Vries J.D."/>
            <person name="Buschmann H."/>
            <person name="Saint-Marcoux D."/>
            <person name="Ullrich K.K."/>
            <person name="Haas F.B."/>
            <person name="Vanderstraeten L."/>
            <person name="Becker D."/>
            <person name="Lang D."/>
            <person name="Vosolsobe S."/>
            <person name="Rombauts S."/>
            <person name="Wilhelmsson P.K.I."/>
            <person name="Janitza P."/>
            <person name="Kern R."/>
            <person name="Heyl A."/>
            <person name="Rumpler F."/>
            <person name="Villalobos L.I.A.C."/>
            <person name="Clay J.M."/>
            <person name="Skokan R."/>
            <person name="Toyoda A."/>
            <person name="Suzuki Y."/>
            <person name="Kagoshima H."/>
            <person name="Schijlen E."/>
            <person name="Tajeshwar N."/>
            <person name="Catarino B."/>
            <person name="Hetherington A.J."/>
            <person name="Saltykova A."/>
            <person name="Bonnot C."/>
            <person name="Breuninger H."/>
            <person name="Symeonidi A."/>
            <person name="Radhakrishnan G.V."/>
            <person name="Van Nieuwerburgh F."/>
            <person name="Deforce D."/>
            <person name="Chang C."/>
            <person name="Karol K.G."/>
            <person name="Hedrich R."/>
            <person name="Ulvskov P."/>
            <person name="Glockner G."/>
            <person name="Delwiche C.F."/>
            <person name="Petrasek J."/>
            <person name="Van de Peer Y."/>
            <person name="Friml J."/>
            <person name="Beilby M."/>
            <person name="Dolan L."/>
            <person name="Kohara Y."/>
            <person name="Sugano S."/>
            <person name="Fujiyama A."/>
            <person name="Delaux P.-M."/>
            <person name="Quint M."/>
            <person name="TheiBen G."/>
            <person name="Hagemann M."/>
            <person name="Harholt J."/>
            <person name="Dunand C."/>
            <person name="Zachgo S."/>
            <person name="Langdale J."/>
            <person name="Maumus F."/>
            <person name="Straeten D.V.D."/>
            <person name="Gould S.B."/>
            <person name="Rensing S.A."/>
        </authorList>
    </citation>
    <scope>NUCLEOTIDE SEQUENCE [LARGE SCALE GENOMIC DNA]</scope>
    <source>
        <strain evidence="4 5">S276</strain>
    </source>
</reference>
<accession>A0A388LHC2</accession>
<dbReference type="PROSITE" id="PS50158">
    <property type="entry name" value="ZF_CCHC"/>
    <property type="match status" value="1"/>
</dbReference>
<feature type="region of interest" description="Disordered" evidence="2">
    <location>
        <begin position="157"/>
        <end position="220"/>
    </location>
</feature>
<keyword evidence="1" id="KW-0863">Zinc-finger</keyword>
<dbReference type="EMBL" id="BFEA01000384">
    <property type="protein sequence ID" value="GBG81724.1"/>
    <property type="molecule type" value="Genomic_DNA"/>
</dbReference>
<dbReference type="InterPro" id="IPR036875">
    <property type="entry name" value="Znf_CCHC_sf"/>
</dbReference>
<evidence type="ECO:0000313" key="5">
    <source>
        <dbReference type="Proteomes" id="UP000265515"/>
    </source>
</evidence>
<feature type="domain" description="CCHC-type" evidence="3">
    <location>
        <begin position="230"/>
        <end position="244"/>
    </location>
</feature>
<keyword evidence="5" id="KW-1185">Reference proteome</keyword>
<evidence type="ECO:0000313" key="4">
    <source>
        <dbReference type="EMBL" id="GBG81724.1"/>
    </source>
</evidence>
<feature type="region of interest" description="Disordered" evidence="2">
    <location>
        <begin position="1"/>
        <end position="36"/>
    </location>
</feature>
<sequence length="375" mass="42096">MEVAGDGPGMPQETEAHEQEKVYGKPREEAPVDKAASTKKKFRYQIPILTMPEIDDTLSKLLGTMVSVSFQTVLQASPRLLKGLRQLLTRRRIEVEEGSEQQEEEKEEEAPGEVANFQRIPGALNELEKAFADIRLSLPDCEGVAGDMFPAKCEPYIDDNPIKGARDKDETKIQPGIRRGKKKVESEEDDDEGYGKKGDSSRSRKNGGDGDRGNRERRKYDNRPKQSFVCYYCGEGGHTTTYCRPLEEDVKSGVAKKDAMGHVCDSSWNKLDPRHPGGMRFLALKHDEKMKKKIKRKTNVNVHFLIDELPNELVQETSDPHTAIELSLQSLTLIKDASDEVSTSIMQGVFRVCNRLLELSQLILTYALPAGDVMK</sequence>
<organism evidence="4 5">
    <name type="scientific">Chara braunii</name>
    <name type="common">Braun's stonewort</name>
    <dbReference type="NCBI Taxonomy" id="69332"/>
    <lineage>
        <taxon>Eukaryota</taxon>
        <taxon>Viridiplantae</taxon>
        <taxon>Streptophyta</taxon>
        <taxon>Charophyceae</taxon>
        <taxon>Charales</taxon>
        <taxon>Characeae</taxon>
        <taxon>Chara</taxon>
    </lineage>
</organism>
<feature type="compositionally biased region" description="Basic and acidic residues" evidence="2">
    <location>
        <begin position="14"/>
        <end position="32"/>
    </location>
</feature>
<feature type="compositionally biased region" description="Basic and acidic residues" evidence="2">
    <location>
        <begin position="160"/>
        <end position="172"/>
    </location>
</feature>
<feature type="compositionally biased region" description="Basic and acidic residues" evidence="2">
    <location>
        <begin position="193"/>
        <end position="220"/>
    </location>
</feature>
<dbReference type="GO" id="GO:0008270">
    <property type="term" value="F:zinc ion binding"/>
    <property type="evidence" value="ECO:0007669"/>
    <property type="project" value="UniProtKB-KW"/>
</dbReference>
<name>A0A388LHC2_CHABU</name>
<dbReference type="GO" id="GO:0003676">
    <property type="term" value="F:nucleic acid binding"/>
    <property type="evidence" value="ECO:0007669"/>
    <property type="project" value="InterPro"/>
</dbReference>
<dbReference type="SUPFAM" id="SSF57756">
    <property type="entry name" value="Retrovirus zinc finger-like domains"/>
    <property type="match status" value="1"/>
</dbReference>
<comment type="caution">
    <text evidence="4">The sequence shown here is derived from an EMBL/GenBank/DDBJ whole genome shotgun (WGS) entry which is preliminary data.</text>
</comment>
<evidence type="ECO:0000259" key="3">
    <source>
        <dbReference type="PROSITE" id="PS50158"/>
    </source>
</evidence>
<keyword evidence="1" id="KW-0479">Metal-binding</keyword>
<keyword evidence="1" id="KW-0862">Zinc</keyword>
<dbReference type="Gramene" id="GBG81724">
    <property type="protein sequence ID" value="GBG81724"/>
    <property type="gene ID" value="CBR_g32716"/>
</dbReference>
<dbReference type="InterPro" id="IPR001878">
    <property type="entry name" value="Znf_CCHC"/>
</dbReference>
<evidence type="ECO:0000256" key="2">
    <source>
        <dbReference type="SAM" id="MobiDB-lite"/>
    </source>
</evidence>